<accession>A0A7W8HQL3</accession>
<organism evidence="1 2">
    <name type="scientific">Rhizobium rosettiformans</name>
    <dbReference type="NCBI Taxonomy" id="1368430"/>
    <lineage>
        <taxon>Bacteria</taxon>
        <taxon>Pseudomonadati</taxon>
        <taxon>Pseudomonadota</taxon>
        <taxon>Alphaproteobacteria</taxon>
        <taxon>Hyphomicrobiales</taxon>
        <taxon>Rhizobiaceae</taxon>
        <taxon>Rhizobium/Agrobacterium group</taxon>
        <taxon>Rhizobium</taxon>
    </lineage>
</organism>
<dbReference type="AlphaFoldDB" id="A0A7W8HQL3"/>
<sequence>MHAFGQPFAVFHLLQRSAAGGACHSLASTTKAKTTTKTV</sequence>
<evidence type="ECO:0000313" key="2">
    <source>
        <dbReference type="Proteomes" id="UP000550895"/>
    </source>
</evidence>
<comment type="caution">
    <text evidence="1">The sequence shown here is derived from an EMBL/GenBank/DDBJ whole genome shotgun (WGS) entry which is preliminary data.</text>
</comment>
<proteinExistence type="predicted"/>
<reference evidence="1 2" key="1">
    <citation type="submission" date="2020-08" db="EMBL/GenBank/DDBJ databases">
        <title>Genomic Encyclopedia of Type Strains, Phase IV (KMG-IV): sequencing the most valuable type-strain genomes for metagenomic binning, comparative biology and taxonomic classification.</title>
        <authorList>
            <person name="Goeker M."/>
        </authorList>
    </citation>
    <scope>NUCLEOTIDE SEQUENCE [LARGE SCALE GENOMIC DNA]</scope>
    <source>
        <strain evidence="1 2">DSM 26376</strain>
    </source>
</reference>
<dbReference type="EMBL" id="JACHGA010000003">
    <property type="protein sequence ID" value="MBB5275490.1"/>
    <property type="molecule type" value="Genomic_DNA"/>
</dbReference>
<dbReference type="Proteomes" id="UP000550895">
    <property type="component" value="Unassembled WGS sequence"/>
</dbReference>
<keyword evidence="2" id="KW-1185">Reference proteome</keyword>
<gene>
    <name evidence="1" type="ORF">HNR26_001538</name>
</gene>
<name>A0A7W8HQL3_9HYPH</name>
<evidence type="ECO:0000313" key="1">
    <source>
        <dbReference type="EMBL" id="MBB5275490.1"/>
    </source>
</evidence>
<protein>
    <submittedName>
        <fullName evidence="1">Uncharacterized protein</fullName>
    </submittedName>
</protein>